<evidence type="ECO:0000313" key="1">
    <source>
        <dbReference type="EMBL" id="AEO93277.1"/>
    </source>
</evidence>
<proteinExistence type="predicted"/>
<reference evidence="1 2" key="1">
    <citation type="submission" date="2011-09" db="EMBL/GenBank/DDBJ databases">
        <authorList>
            <person name="Pope W.H."/>
            <person name="Pedulla M.L."/>
            <person name="Ford M.E."/>
            <person name="Peebles C.L."/>
            <person name="Hatfull G.H."/>
            <person name="Hendrix R.W."/>
        </authorList>
    </citation>
    <scope>NUCLEOTIDE SEQUENCE [LARGE SCALE GENOMIC DNA]</scope>
    <source>
        <strain evidence="1">G</strain>
    </source>
</reference>
<dbReference type="GeneID" id="18563225"/>
<gene>
    <name evidence="1" type="primary">6</name>
    <name evidence="1" type="ORF">G_6</name>
</gene>
<organism evidence="1 2">
    <name type="scientific">Bacillus phage G</name>
    <dbReference type="NCBI Taxonomy" id="2884420"/>
    <lineage>
        <taxon>Viruses</taxon>
        <taxon>Duplodnaviria</taxon>
        <taxon>Heunggongvirae</taxon>
        <taxon>Uroviricota</taxon>
        <taxon>Caudoviricetes</taxon>
        <taxon>Donellivirus</taxon>
        <taxon>Donellivirus gee</taxon>
    </lineage>
</organism>
<protein>
    <submittedName>
        <fullName evidence="1">Gp6</fullName>
    </submittedName>
</protein>
<keyword evidence="2" id="KW-1185">Reference proteome</keyword>
<evidence type="ECO:0000313" key="2">
    <source>
        <dbReference type="Proteomes" id="UP000009273"/>
    </source>
</evidence>
<name>G3MB76_9CAUD</name>
<dbReference type="Proteomes" id="UP000009273">
    <property type="component" value="Segment"/>
</dbReference>
<dbReference type="EMBL" id="JN638751">
    <property type="protein sequence ID" value="AEO93277.1"/>
    <property type="molecule type" value="Genomic_DNA"/>
</dbReference>
<dbReference type="KEGG" id="vg:18563225"/>
<accession>G3MB76</accession>
<dbReference type="RefSeq" id="YP_009015317.1">
    <property type="nucleotide sequence ID" value="NC_023719.1"/>
</dbReference>
<sequence>MPVNIVEVYSIWKIFVEYENNEVNEAYVVISADNIIDGYKKGEWQRVEYRGFYLTFEEAKNEINGYLE</sequence>